<keyword evidence="3" id="KW-1185">Reference proteome</keyword>
<dbReference type="OrthoDB" id="509198at2"/>
<dbReference type="PANTHER" id="PTHR33926">
    <property type="entry name" value="PROTEIN TIC 22, CHLOROPLASTIC"/>
    <property type="match status" value="1"/>
</dbReference>
<accession>A0A6N8FXD5</accession>
<dbReference type="RefSeq" id="WP_105220706.1">
    <property type="nucleotide sequence ID" value="NZ_CAWNSU010000067.1"/>
</dbReference>
<comment type="caution">
    <text evidence="2">The sequence shown here is derived from an EMBL/GenBank/DDBJ whole genome shotgun (WGS) entry which is preliminary data.</text>
</comment>
<dbReference type="AlphaFoldDB" id="A0A6N8FXD5"/>
<name>A0A6N8FXD5_9CHRO</name>
<gene>
    <name evidence="2" type="ORF">BWI75_15130</name>
</gene>
<dbReference type="InterPro" id="IPR007378">
    <property type="entry name" value="Tic22-like"/>
</dbReference>
<organism evidence="2 3">
    <name type="scientific">Gloeocapsopsis dulcis AAB1 = 1H9</name>
    <dbReference type="NCBI Taxonomy" id="1433147"/>
    <lineage>
        <taxon>Bacteria</taxon>
        <taxon>Bacillati</taxon>
        <taxon>Cyanobacteriota</taxon>
        <taxon>Cyanophyceae</taxon>
        <taxon>Oscillatoriophycideae</taxon>
        <taxon>Chroococcales</taxon>
        <taxon>Chroococcaceae</taxon>
        <taxon>Gloeocapsopsis</taxon>
        <taxon>Gloeocapsopsis dulcis</taxon>
    </lineage>
</organism>
<evidence type="ECO:0000256" key="1">
    <source>
        <dbReference type="SAM" id="MobiDB-lite"/>
    </source>
</evidence>
<evidence type="ECO:0000313" key="2">
    <source>
        <dbReference type="EMBL" id="MUL37621.1"/>
    </source>
</evidence>
<evidence type="ECO:0000313" key="3">
    <source>
        <dbReference type="Proteomes" id="UP000441797"/>
    </source>
</evidence>
<dbReference type="GO" id="GO:0015031">
    <property type="term" value="P:protein transport"/>
    <property type="evidence" value="ECO:0007669"/>
    <property type="project" value="InterPro"/>
</dbReference>
<evidence type="ECO:0008006" key="4">
    <source>
        <dbReference type="Google" id="ProtNLM"/>
    </source>
</evidence>
<dbReference type="EMBL" id="NAPY01000024">
    <property type="protein sequence ID" value="MUL37621.1"/>
    <property type="molecule type" value="Genomic_DNA"/>
</dbReference>
<proteinExistence type="predicted"/>
<dbReference type="Gene3D" id="3.40.1350.100">
    <property type="match status" value="2"/>
</dbReference>
<protein>
    <recommendedName>
        <fullName evidence="4">Tic22 family protein</fullName>
    </recommendedName>
</protein>
<sequence>MKSIFRWGAALGILGSAIMGSALTGNLRALALPQEQILQKLGSVPVFTITDSKGAPLVATPPQNAQNQNQQDQSPVAGVFISQKDAQAFVNNLKKTNPQLGNTVRVVPVPLGEVYKLEQANQNQPNSLDIAYIPAKQQFDAALNLLRQGGSNSELRKACEQNKRQLEDCVGTPLFVARAGKQQGYLTMKVNRPQANNQQAEVEVIPFYFNKEELQGMLERFKKQQPELASTVDIQVLNLEGMLEILKTRNDEGVQQIVLVPPQESIQYVRSLQQPAAGGQNQAAPQRPAPQQAAPQRPAR</sequence>
<feature type="region of interest" description="Disordered" evidence="1">
    <location>
        <begin position="271"/>
        <end position="300"/>
    </location>
</feature>
<dbReference type="PANTHER" id="PTHR33926:SF4">
    <property type="entry name" value="PROTEIN TIC 22, CHLOROPLASTIC"/>
    <property type="match status" value="1"/>
</dbReference>
<dbReference type="Proteomes" id="UP000441797">
    <property type="component" value="Unassembled WGS sequence"/>
</dbReference>
<reference evidence="2 3" key="1">
    <citation type="journal article" date="2019" name="Front. Microbiol.">
        <title>Genomic Features for Desiccation Tolerance and Sugar Biosynthesis in the Extremophile Gloeocapsopsis sp. UTEX B3054.</title>
        <authorList>
            <person name="Urrejola C."/>
            <person name="Alcorta J."/>
            <person name="Salas L."/>
            <person name="Vasquez M."/>
            <person name="Polz M.F."/>
            <person name="Vicuna R."/>
            <person name="Diez B."/>
        </authorList>
    </citation>
    <scope>NUCLEOTIDE SEQUENCE [LARGE SCALE GENOMIC DNA]</scope>
    <source>
        <strain evidence="2 3">1H9</strain>
    </source>
</reference>
<feature type="compositionally biased region" description="Low complexity" evidence="1">
    <location>
        <begin position="273"/>
        <end position="300"/>
    </location>
</feature>
<dbReference type="Pfam" id="PF04278">
    <property type="entry name" value="Tic22"/>
    <property type="match status" value="1"/>
</dbReference>